<evidence type="ECO:0008006" key="3">
    <source>
        <dbReference type="Google" id="ProtNLM"/>
    </source>
</evidence>
<proteinExistence type="predicted"/>
<gene>
    <name evidence="1" type="ORF">LITE_LOCUS24999</name>
</gene>
<organism evidence="1 2">
    <name type="scientific">Linum tenue</name>
    <dbReference type="NCBI Taxonomy" id="586396"/>
    <lineage>
        <taxon>Eukaryota</taxon>
        <taxon>Viridiplantae</taxon>
        <taxon>Streptophyta</taxon>
        <taxon>Embryophyta</taxon>
        <taxon>Tracheophyta</taxon>
        <taxon>Spermatophyta</taxon>
        <taxon>Magnoliopsida</taxon>
        <taxon>eudicotyledons</taxon>
        <taxon>Gunneridae</taxon>
        <taxon>Pentapetalae</taxon>
        <taxon>rosids</taxon>
        <taxon>fabids</taxon>
        <taxon>Malpighiales</taxon>
        <taxon>Linaceae</taxon>
        <taxon>Linum</taxon>
    </lineage>
</organism>
<protein>
    <recommendedName>
        <fullName evidence="3">Secreted protein</fullName>
    </recommendedName>
</protein>
<dbReference type="EMBL" id="CAMGYJ010000006">
    <property type="protein sequence ID" value="CAI0436224.1"/>
    <property type="molecule type" value="Genomic_DNA"/>
</dbReference>
<dbReference type="Proteomes" id="UP001154282">
    <property type="component" value="Unassembled WGS sequence"/>
</dbReference>
<comment type="caution">
    <text evidence="1">The sequence shown here is derived from an EMBL/GenBank/DDBJ whole genome shotgun (WGS) entry which is preliminary data.</text>
</comment>
<keyword evidence="2" id="KW-1185">Reference proteome</keyword>
<evidence type="ECO:0000313" key="2">
    <source>
        <dbReference type="Proteomes" id="UP001154282"/>
    </source>
</evidence>
<evidence type="ECO:0000313" key="1">
    <source>
        <dbReference type="EMBL" id="CAI0436224.1"/>
    </source>
</evidence>
<reference evidence="1" key="1">
    <citation type="submission" date="2022-08" db="EMBL/GenBank/DDBJ databases">
        <authorList>
            <person name="Gutierrez-Valencia J."/>
        </authorList>
    </citation>
    <scope>NUCLEOTIDE SEQUENCE</scope>
</reference>
<name>A0AAV0LNX1_9ROSI</name>
<dbReference type="AlphaFoldDB" id="A0AAV0LNX1"/>
<sequence>MLFEALVVCACDVVSVGLCHDGCARMAGHKILIKEMVFGFWRREMAQGYFLFSEVSSAPALPPPRVCVSLLSFFSPFPVSCSLSLAAHRPRCCVNALELSNSSARQPSHHTHASNQDSP</sequence>
<accession>A0AAV0LNX1</accession>